<dbReference type="Pfam" id="PF12172">
    <property type="entry name" value="zf-ChsH2"/>
    <property type="match status" value="1"/>
</dbReference>
<feature type="region of interest" description="Disordered" evidence="1">
    <location>
        <begin position="1"/>
        <end position="32"/>
    </location>
</feature>
<dbReference type="EMBL" id="BMPQ01000025">
    <property type="protein sequence ID" value="GGL00023.1"/>
    <property type="molecule type" value="Genomic_DNA"/>
</dbReference>
<evidence type="ECO:0000256" key="1">
    <source>
        <dbReference type="SAM" id="MobiDB-lite"/>
    </source>
</evidence>
<dbReference type="InterPro" id="IPR022002">
    <property type="entry name" value="ChsH2_Znr"/>
</dbReference>
<evidence type="ECO:0000313" key="4">
    <source>
        <dbReference type="Proteomes" id="UP000637788"/>
    </source>
</evidence>
<protein>
    <recommendedName>
        <fullName evidence="2">ChsH2 rubredoxin-like zinc ribbon domain-containing protein</fullName>
    </recommendedName>
</protein>
<comment type="caution">
    <text evidence="3">The sequence shown here is derived from an EMBL/GenBank/DDBJ whole genome shotgun (WGS) entry which is preliminary data.</text>
</comment>
<evidence type="ECO:0000259" key="2">
    <source>
        <dbReference type="Pfam" id="PF12172"/>
    </source>
</evidence>
<sequence>MGRETAGTTPVGPGRPYRYFDAQEGPGGSRDAQTCPLTPCPIDAPHGTLLTICQIQTPGGILSRTRTRTPVVPGWFAGEGDDFRLLGTRCSACASVFFPREDAFCRNPGCPGGELAEVPLSRKGRVWSYTDSRYRPPSPYVSDPELEWQSYALIAVELEFERIVVLGQAVPGVTVADLTVGMEMEVVPGVLNEDAETTWTTWHWRPTGVGA</sequence>
<reference evidence="3" key="1">
    <citation type="journal article" date="2014" name="Int. J. Syst. Evol. Microbiol.">
        <title>Complete genome sequence of Corynebacterium casei LMG S-19264T (=DSM 44701T), isolated from a smear-ripened cheese.</title>
        <authorList>
            <consortium name="US DOE Joint Genome Institute (JGI-PGF)"/>
            <person name="Walter F."/>
            <person name="Albersmeier A."/>
            <person name="Kalinowski J."/>
            <person name="Ruckert C."/>
        </authorList>
    </citation>
    <scope>NUCLEOTIDE SEQUENCE</scope>
    <source>
        <strain evidence="3">JCM 3035</strain>
    </source>
</reference>
<dbReference type="SUPFAM" id="SSF50249">
    <property type="entry name" value="Nucleic acid-binding proteins"/>
    <property type="match status" value="1"/>
</dbReference>
<dbReference type="Proteomes" id="UP000637788">
    <property type="component" value="Unassembled WGS sequence"/>
</dbReference>
<feature type="domain" description="ChsH2 rubredoxin-like zinc ribbon" evidence="2">
    <location>
        <begin position="80"/>
        <end position="115"/>
    </location>
</feature>
<name>A0A917VNY5_9ACTN</name>
<accession>A0A917VNY5</accession>
<evidence type="ECO:0000313" key="3">
    <source>
        <dbReference type="EMBL" id="GGL00023.1"/>
    </source>
</evidence>
<keyword evidence="4" id="KW-1185">Reference proteome</keyword>
<dbReference type="AlphaFoldDB" id="A0A917VNY5"/>
<gene>
    <name evidence="3" type="ORF">GCM10010094_70920</name>
</gene>
<dbReference type="InterPro" id="IPR012340">
    <property type="entry name" value="NA-bd_OB-fold"/>
</dbReference>
<proteinExistence type="predicted"/>
<reference evidence="3" key="2">
    <citation type="submission" date="2020-09" db="EMBL/GenBank/DDBJ databases">
        <authorList>
            <person name="Sun Q."/>
            <person name="Ohkuma M."/>
        </authorList>
    </citation>
    <scope>NUCLEOTIDE SEQUENCE</scope>
    <source>
        <strain evidence="3">JCM 3035</strain>
    </source>
</reference>
<organism evidence="3 4">
    <name type="scientific">Streptomyces flaveus</name>
    <dbReference type="NCBI Taxonomy" id="66370"/>
    <lineage>
        <taxon>Bacteria</taxon>
        <taxon>Bacillati</taxon>
        <taxon>Actinomycetota</taxon>
        <taxon>Actinomycetes</taxon>
        <taxon>Kitasatosporales</taxon>
        <taxon>Streptomycetaceae</taxon>
        <taxon>Streptomyces</taxon>
        <taxon>Streptomyces aurantiacus group</taxon>
    </lineage>
</organism>